<sequence length="1152" mass="126724">MEQDFNLISGPLGPDNFVECTEVVFSVKSPKCAGYVVVFDTLPSNVETLFESCVDTSTETSFPSVADKTGNHTFSITSDILEVFVDAERGNDATMCGCPSNPCQSISYSCGVSSHIAFSISAIGNFSTRQHTVFITSPCMRLTSRPSKQSDRAALKYKLFQNPILHAPDNPFELSHLIFILETDMDDGVFFRAGQSSTHVRDILMHYTGQHRILLFFLAHASTSKFEIELNADQPPLNNVVLFSSDSAASVVDSSTFDDLVLSGSSTFLGTSKTTTIRNSSFNGVRSIEPFFTLSSSTLHLSSTLFQFCQVESNALIIVNEGSFLLIESSTFQGCTGREAGVALFTDKANTVSSFFEVNLINNRVSRQNKENQEKSSLFGNDLTIRGNPQLVNISSSRSSSFFPRVVVGDPDDVEVVDMFAQQQSVFHLNISGSDDHKCGSVIDACCSLQYTIAVTNETNKKDERTTLRPYGPFSEVCVFVGRRSVLLHGRGLAEFEAPTHRDEVMLIIDDSSVVFRQIVFRLTTSVFGRFISSSKSNLKLIDCSISSFLPSSVISSPDSSLHSLFSICSGSLVVSQLRSDNFQSTQHSSTLFVVDRANFNLKNTTLSSLSVESEGGLMCGTIQHTHFNLSDVLFEALQTPSNCGMLNLKVIDNGSVSLTETTFSHLNISSPLISLTLSSSLHLTTNSIVVDVSSLHVRSCRGTEIAGSVLLVDNPHDIQWTLTEPKGSKYLNEIEWDSYAEKRGTDKPRSLFDDDRIPPLPQYVVKDSVNNDVIDCGSAQLPCSSIDFAVCRIHPHRTNAVGVVLNSPVDLKEQLCDTRCLFVDGSNNTLTIVQRVVDSGAAIVVGEQFELVSVDVALPPNSSSLGRDFGIIECSSGSLSIRRVTMLQTTISGFLHRVIVLAVDTNVTISDCELSRLSTEDGILSLRFTNKTTPSFLFRNVSFVNCLPPSAVRIALTFSPEHGKVKMRDHFEKMRLNWKHPEWYSLKVGERNSSFLFDVVVHPAIWVGLGVAGLLAVLILPWLLCTPAMFPVMLCYRHHRNTTDSSNGSPCCKCLLPDGGRGQREHDPWDAIAQLNGIPNEYRYSTITDAKTSQQTDRKESERNSFYISDTDPTSYASHIHTTRQNRRRGASADSDSEDVLDSSDQSEEFI</sequence>
<accession>A0ABQ9XHK6</accession>
<evidence type="ECO:0000256" key="1">
    <source>
        <dbReference type="SAM" id="MobiDB-lite"/>
    </source>
</evidence>
<feature type="compositionally biased region" description="Acidic residues" evidence="1">
    <location>
        <begin position="1136"/>
        <end position="1152"/>
    </location>
</feature>
<proteinExistence type="predicted"/>
<feature type="region of interest" description="Disordered" evidence="1">
    <location>
        <begin position="1087"/>
        <end position="1152"/>
    </location>
</feature>
<keyword evidence="2" id="KW-1133">Transmembrane helix</keyword>
<protein>
    <submittedName>
        <fullName evidence="3">Uncharacterized protein</fullName>
    </submittedName>
</protein>
<name>A0ABQ9XHK6_9EUKA</name>
<dbReference type="Proteomes" id="UP001281761">
    <property type="component" value="Unassembled WGS sequence"/>
</dbReference>
<reference evidence="3 4" key="1">
    <citation type="journal article" date="2022" name="bioRxiv">
        <title>Genomics of Preaxostyla Flagellates Illuminates Evolutionary Transitions and the Path Towards Mitochondrial Loss.</title>
        <authorList>
            <person name="Novak L.V.F."/>
            <person name="Treitli S.C."/>
            <person name="Pyrih J."/>
            <person name="Halakuc P."/>
            <person name="Pipaliya S.V."/>
            <person name="Vacek V."/>
            <person name="Brzon O."/>
            <person name="Soukal P."/>
            <person name="Eme L."/>
            <person name="Dacks J.B."/>
            <person name="Karnkowska A."/>
            <person name="Elias M."/>
            <person name="Hampl V."/>
        </authorList>
    </citation>
    <scope>NUCLEOTIDE SEQUENCE [LARGE SCALE GENOMIC DNA]</scope>
    <source>
        <strain evidence="3">NAU3</strain>
        <tissue evidence="3">Gut</tissue>
    </source>
</reference>
<keyword evidence="2" id="KW-0812">Transmembrane</keyword>
<dbReference type="EMBL" id="JARBJD010000117">
    <property type="protein sequence ID" value="KAK2951496.1"/>
    <property type="molecule type" value="Genomic_DNA"/>
</dbReference>
<feature type="transmembrane region" description="Helical" evidence="2">
    <location>
        <begin position="1005"/>
        <end position="1031"/>
    </location>
</feature>
<feature type="compositionally biased region" description="Polar residues" evidence="1">
    <location>
        <begin position="1105"/>
        <end position="1118"/>
    </location>
</feature>
<evidence type="ECO:0000256" key="2">
    <source>
        <dbReference type="SAM" id="Phobius"/>
    </source>
</evidence>
<feature type="compositionally biased region" description="Polar residues" evidence="1">
    <location>
        <begin position="1087"/>
        <end position="1096"/>
    </location>
</feature>
<organism evidence="3 4">
    <name type="scientific">Blattamonas nauphoetae</name>
    <dbReference type="NCBI Taxonomy" id="2049346"/>
    <lineage>
        <taxon>Eukaryota</taxon>
        <taxon>Metamonada</taxon>
        <taxon>Preaxostyla</taxon>
        <taxon>Oxymonadida</taxon>
        <taxon>Blattamonas</taxon>
    </lineage>
</organism>
<evidence type="ECO:0000313" key="3">
    <source>
        <dbReference type="EMBL" id="KAK2951496.1"/>
    </source>
</evidence>
<gene>
    <name evidence="3" type="ORF">BLNAU_13518</name>
</gene>
<feature type="compositionally biased region" description="Basic residues" evidence="1">
    <location>
        <begin position="1122"/>
        <end position="1131"/>
    </location>
</feature>
<comment type="caution">
    <text evidence="3">The sequence shown here is derived from an EMBL/GenBank/DDBJ whole genome shotgun (WGS) entry which is preliminary data.</text>
</comment>
<keyword evidence="2" id="KW-0472">Membrane</keyword>
<evidence type="ECO:0000313" key="4">
    <source>
        <dbReference type="Proteomes" id="UP001281761"/>
    </source>
</evidence>
<keyword evidence="4" id="KW-1185">Reference proteome</keyword>